<dbReference type="Proteomes" id="UP000095283">
    <property type="component" value="Unplaced"/>
</dbReference>
<feature type="compositionally biased region" description="Polar residues" evidence="1">
    <location>
        <begin position="34"/>
        <end position="44"/>
    </location>
</feature>
<name>A0A1I7WUP8_HETBA</name>
<evidence type="ECO:0000256" key="1">
    <source>
        <dbReference type="SAM" id="MobiDB-lite"/>
    </source>
</evidence>
<evidence type="ECO:0000313" key="3">
    <source>
        <dbReference type="WBParaSite" id="Hba_08856"/>
    </source>
</evidence>
<feature type="compositionally biased region" description="Basic and acidic residues" evidence="1">
    <location>
        <begin position="15"/>
        <end position="33"/>
    </location>
</feature>
<feature type="region of interest" description="Disordered" evidence="1">
    <location>
        <begin position="1"/>
        <end position="44"/>
    </location>
</feature>
<reference evidence="3" key="1">
    <citation type="submission" date="2016-11" db="UniProtKB">
        <authorList>
            <consortium name="WormBaseParasite"/>
        </authorList>
    </citation>
    <scope>IDENTIFICATION</scope>
</reference>
<keyword evidence="2" id="KW-1185">Reference proteome</keyword>
<proteinExistence type="predicted"/>
<dbReference type="AlphaFoldDB" id="A0A1I7WUP8"/>
<accession>A0A1I7WUP8</accession>
<dbReference type="WBParaSite" id="Hba_08856">
    <property type="protein sequence ID" value="Hba_08856"/>
    <property type="gene ID" value="Hba_08856"/>
</dbReference>
<evidence type="ECO:0000313" key="2">
    <source>
        <dbReference type="Proteomes" id="UP000095283"/>
    </source>
</evidence>
<organism evidence="2 3">
    <name type="scientific">Heterorhabditis bacteriophora</name>
    <name type="common">Entomopathogenic nematode worm</name>
    <dbReference type="NCBI Taxonomy" id="37862"/>
    <lineage>
        <taxon>Eukaryota</taxon>
        <taxon>Metazoa</taxon>
        <taxon>Ecdysozoa</taxon>
        <taxon>Nematoda</taxon>
        <taxon>Chromadorea</taxon>
        <taxon>Rhabditida</taxon>
        <taxon>Rhabditina</taxon>
        <taxon>Rhabditomorpha</taxon>
        <taxon>Strongyloidea</taxon>
        <taxon>Heterorhabditidae</taxon>
        <taxon>Heterorhabditis</taxon>
    </lineage>
</organism>
<protein>
    <submittedName>
        <fullName evidence="3">Uncharacterized protein</fullName>
    </submittedName>
</protein>
<sequence>MCDTDGTRGAKKSIPQHEHNQNFKKCRDGEQETAKSQIRVNLAA</sequence>